<proteinExistence type="predicted"/>
<evidence type="ECO:0000313" key="2">
    <source>
        <dbReference type="Proteomes" id="UP000246410"/>
    </source>
</evidence>
<dbReference type="Proteomes" id="UP000246410">
    <property type="component" value="Unassembled WGS sequence"/>
</dbReference>
<dbReference type="EMBL" id="QGTL01000014">
    <property type="protein sequence ID" value="PWV70180.1"/>
    <property type="molecule type" value="Genomic_DNA"/>
</dbReference>
<reference evidence="1 2" key="1">
    <citation type="submission" date="2018-05" db="EMBL/GenBank/DDBJ databases">
        <title>Genomic Encyclopedia of Type Strains, Phase IV (KMG-IV): sequencing the most valuable type-strain genomes for metagenomic binning, comparative biology and taxonomic classification.</title>
        <authorList>
            <person name="Goeker M."/>
        </authorList>
    </citation>
    <scope>NUCLEOTIDE SEQUENCE [LARGE SCALE GENOMIC DNA]</scope>
    <source>
        <strain evidence="1 2">DSM 44717</strain>
    </source>
</reference>
<dbReference type="GO" id="GO:0016491">
    <property type="term" value="F:oxidoreductase activity"/>
    <property type="evidence" value="ECO:0007669"/>
    <property type="project" value="InterPro"/>
</dbReference>
<dbReference type="InterPro" id="IPR004378">
    <property type="entry name" value="F420H2_quin_Rdtase"/>
</dbReference>
<sequence length="145" mass="16054">MAPLFRLRTPRGYGILTTTGRRSGQPRPKCVRVLREGRRAYLVALMPPHITVERPDAVNAWVHNVRADPRVSLKLPDGTHTGIAREITDPAELAAARNLLCDTVVGLDFGECAVHLRGVPSRGKIRDLHAYWFDTGRAVAVDLID</sequence>
<dbReference type="Gene3D" id="2.30.110.10">
    <property type="entry name" value="Electron Transport, Fmn-binding Protein, Chain A"/>
    <property type="match status" value="1"/>
</dbReference>
<keyword evidence="2" id="KW-1185">Reference proteome</keyword>
<accession>A0A317N4Q3</accession>
<protein>
    <submittedName>
        <fullName evidence="1">Deazaflavin-dependent oxidoreductase (Nitroreductase family)</fullName>
    </submittedName>
</protein>
<gene>
    <name evidence="1" type="ORF">DFR69_114147</name>
</gene>
<name>A0A317N4Q3_9NOCA</name>
<dbReference type="SUPFAM" id="SSF50475">
    <property type="entry name" value="FMN-binding split barrel"/>
    <property type="match status" value="1"/>
</dbReference>
<evidence type="ECO:0000313" key="1">
    <source>
        <dbReference type="EMBL" id="PWV70180.1"/>
    </source>
</evidence>
<comment type="caution">
    <text evidence="1">The sequence shown here is derived from an EMBL/GenBank/DDBJ whole genome shotgun (WGS) entry which is preliminary data.</text>
</comment>
<dbReference type="AlphaFoldDB" id="A0A317N4Q3"/>
<dbReference type="InterPro" id="IPR012349">
    <property type="entry name" value="Split_barrel_FMN-bd"/>
</dbReference>
<organism evidence="1 2">
    <name type="scientific">Nocardia neocaledoniensis</name>
    <dbReference type="NCBI Taxonomy" id="236511"/>
    <lineage>
        <taxon>Bacteria</taxon>
        <taxon>Bacillati</taxon>
        <taxon>Actinomycetota</taxon>
        <taxon>Actinomycetes</taxon>
        <taxon>Mycobacteriales</taxon>
        <taxon>Nocardiaceae</taxon>
        <taxon>Nocardia</taxon>
    </lineage>
</organism>
<dbReference type="Pfam" id="PF04075">
    <property type="entry name" value="F420H2_quin_red"/>
    <property type="match status" value="1"/>
</dbReference>